<dbReference type="OrthoDB" id="72441at2759"/>
<dbReference type="Proteomes" id="UP000042958">
    <property type="component" value="Unassembled WGS sequence"/>
</dbReference>
<dbReference type="Gene3D" id="1.25.40.10">
    <property type="entry name" value="Tetratricopeptide repeat domain"/>
    <property type="match status" value="1"/>
</dbReference>
<sequence>MISRGCTCLRRPLSAALDSIAAGPDEPLLFLYPRWAASAVRQRRPISSLTSASASPKNRKNTSLPPHAGVRPSASTSFAPTCRHASRWISHDAVSTQLDGDSYVKLPGGHAEDEIKDKAEEKDTEHLLDSQPAIQSVSALEDRTAPTTKLSGVCARATKKSKYPIPEESEVWPLTPGSRNRVPMGLWERTLSPRNRKQVRYGEFTLERQKSEGRTPTHPKSWMDLRDLLLEVQSQSKSTTRRGTKYKELFIPEETIALMSGATTPGKAMEENIWHLPVRHGCLVHVLPPEKGNGLCRKVVLMGSEGTIELVEESIKRQQELQASGDPLVEVQKSPVPIVASIQKLRQLNRPVPLVRGTWTSPLDDQEGVSLDRLLESGPPSVASVKEFADHVEEVVNSQPLNHVKAGREGEHSRHSYPARVATHLSRLFSRDSNRKFCSTAALNSALRYLYKNEGVSVARTVFSEAEHLATVDSYNILLQSAALRQNKPMFEFFLKAMAQRRIRPNAGTWLALLQGMLTQKTKAAIIKDMAKKGYMKDINAIRSALQLTISDSFFVHLEGGRDVHSFFDLMIKTHGADWFTASLLSQMFDVTSRLKNRVAMQELLDICIEYRLNMNSACLMQILDLAQNDIFTALEYTSQIMKRVSFKLEGNVLEKLFFFAYKGCHYNICRVLWHYACMEDTTTKHMRAVILDSLTRNVSLNTSSDDVRKIWHICAGKVIIRRSARAKFRISQEHLDQLPPEFHHNPFLYLVSGFKASGPERALQLKLAKAYMHRDILTGAFPKYPLLVMLEAAATMDQEWAGKPWPLAWMLQNSIGISATRQSQVLE</sequence>
<evidence type="ECO:0008006" key="4">
    <source>
        <dbReference type="Google" id="ProtNLM"/>
    </source>
</evidence>
<evidence type="ECO:0000256" key="1">
    <source>
        <dbReference type="SAM" id="MobiDB-lite"/>
    </source>
</evidence>
<feature type="compositionally biased region" description="Polar residues" evidence="1">
    <location>
        <begin position="47"/>
        <end position="64"/>
    </location>
</feature>
<organism evidence="2 3">
    <name type="scientific">Penicillium brasilianum</name>
    <dbReference type="NCBI Taxonomy" id="104259"/>
    <lineage>
        <taxon>Eukaryota</taxon>
        <taxon>Fungi</taxon>
        <taxon>Dikarya</taxon>
        <taxon>Ascomycota</taxon>
        <taxon>Pezizomycotina</taxon>
        <taxon>Eurotiomycetes</taxon>
        <taxon>Eurotiomycetidae</taxon>
        <taxon>Eurotiales</taxon>
        <taxon>Aspergillaceae</taxon>
        <taxon>Penicillium</taxon>
    </lineage>
</organism>
<keyword evidence="3" id="KW-1185">Reference proteome</keyword>
<gene>
    <name evidence="2" type="ORF">PMG11_02745</name>
</gene>
<feature type="region of interest" description="Disordered" evidence="1">
    <location>
        <begin position="47"/>
        <end position="78"/>
    </location>
</feature>
<dbReference type="AlphaFoldDB" id="A0A0F7TNK9"/>
<evidence type="ECO:0000313" key="2">
    <source>
        <dbReference type="EMBL" id="CEJ56542.1"/>
    </source>
</evidence>
<dbReference type="InterPro" id="IPR011990">
    <property type="entry name" value="TPR-like_helical_dom_sf"/>
</dbReference>
<reference evidence="3" key="1">
    <citation type="journal article" date="2015" name="Genome Announc.">
        <title>Draft genome sequence of the fungus Penicillium brasilianum MG11.</title>
        <authorList>
            <person name="Horn F."/>
            <person name="Linde J."/>
            <person name="Mattern D.J."/>
            <person name="Walther G."/>
            <person name="Guthke R."/>
            <person name="Brakhage A.A."/>
            <person name="Valiante V."/>
        </authorList>
    </citation>
    <scope>NUCLEOTIDE SEQUENCE [LARGE SCALE GENOMIC DNA]</scope>
    <source>
        <strain evidence="3">MG11</strain>
    </source>
</reference>
<name>A0A0F7TNK9_PENBI</name>
<proteinExistence type="predicted"/>
<protein>
    <recommendedName>
        <fullName evidence="4">Pentatricopeptide repeat protein</fullName>
    </recommendedName>
</protein>
<dbReference type="STRING" id="104259.A0A0F7TNK9"/>
<accession>A0A0F7TNK9</accession>
<evidence type="ECO:0000313" key="3">
    <source>
        <dbReference type="Proteomes" id="UP000042958"/>
    </source>
</evidence>
<dbReference type="EMBL" id="CDHK01000002">
    <property type="protein sequence ID" value="CEJ56542.1"/>
    <property type="molecule type" value="Genomic_DNA"/>
</dbReference>